<dbReference type="GO" id="GO:0004060">
    <property type="term" value="F:arylamine N-acetyltransferase activity"/>
    <property type="evidence" value="ECO:0007669"/>
    <property type="project" value="UniProtKB-EC"/>
</dbReference>
<organism evidence="5 8">
    <name type="scientific">Rotaria magnacalcarata</name>
    <dbReference type="NCBI Taxonomy" id="392030"/>
    <lineage>
        <taxon>Eukaryota</taxon>
        <taxon>Metazoa</taxon>
        <taxon>Spiralia</taxon>
        <taxon>Gnathifera</taxon>
        <taxon>Rotifera</taxon>
        <taxon>Eurotatoria</taxon>
        <taxon>Bdelloidea</taxon>
        <taxon>Philodinida</taxon>
        <taxon>Philodinidae</taxon>
        <taxon>Rotaria</taxon>
    </lineage>
</organism>
<evidence type="ECO:0000256" key="2">
    <source>
        <dbReference type="ARBA" id="ARBA00012701"/>
    </source>
</evidence>
<dbReference type="Proteomes" id="UP000663824">
    <property type="component" value="Unassembled WGS sequence"/>
</dbReference>
<dbReference type="Gene3D" id="3.30.2140.20">
    <property type="match status" value="1"/>
</dbReference>
<reference evidence="5" key="1">
    <citation type="submission" date="2021-02" db="EMBL/GenBank/DDBJ databases">
        <authorList>
            <person name="Nowell W R."/>
        </authorList>
    </citation>
    <scope>NUCLEOTIDE SEQUENCE</scope>
</reference>
<protein>
    <recommendedName>
        <fullName evidence="2">arylamine N-acetyltransferase</fullName>
        <ecNumber evidence="2">2.3.1.5</ecNumber>
    </recommendedName>
</protein>
<dbReference type="Pfam" id="PF00797">
    <property type="entry name" value="Acetyltransf_2"/>
    <property type="match status" value="1"/>
</dbReference>
<dbReference type="SUPFAM" id="SSF54001">
    <property type="entry name" value="Cysteine proteinases"/>
    <property type="match status" value="1"/>
</dbReference>
<evidence type="ECO:0000256" key="1">
    <source>
        <dbReference type="ARBA" id="ARBA00006547"/>
    </source>
</evidence>
<proteinExistence type="inferred from homology"/>
<evidence type="ECO:0000313" key="4">
    <source>
        <dbReference type="EMBL" id="CAF1331786.1"/>
    </source>
</evidence>
<dbReference type="EC" id="2.3.1.5" evidence="2"/>
<dbReference type="EMBL" id="CAJNOV010008692">
    <property type="protein sequence ID" value="CAF1331786.1"/>
    <property type="molecule type" value="Genomic_DNA"/>
</dbReference>
<dbReference type="EMBL" id="CAJOBJ010001371">
    <property type="protein sequence ID" value="CAF3875758.1"/>
    <property type="molecule type" value="Genomic_DNA"/>
</dbReference>
<dbReference type="EMBL" id="CAJNRE010017985">
    <property type="protein sequence ID" value="CAF2159609.1"/>
    <property type="molecule type" value="Genomic_DNA"/>
</dbReference>
<dbReference type="Proteomes" id="UP000663855">
    <property type="component" value="Unassembled WGS sequence"/>
</dbReference>
<comment type="similarity">
    <text evidence="1">Belongs to the arylamine N-acetyltransferase family.</text>
</comment>
<accession>A0A816YIA4</accession>
<dbReference type="Proteomes" id="UP000681967">
    <property type="component" value="Unassembled WGS sequence"/>
</dbReference>
<dbReference type="InterPro" id="IPR053710">
    <property type="entry name" value="Arylamine_NAT_domain_sf"/>
</dbReference>
<evidence type="ECO:0000313" key="3">
    <source>
        <dbReference type="EMBL" id="CAF1259358.1"/>
    </source>
</evidence>
<dbReference type="EMBL" id="CAJOBH010004003">
    <property type="protein sequence ID" value="CAF3974346.1"/>
    <property type="molecule type" value="Genomic_DNA"/>
</dbReference>
<gene>
    <name evidence="7" type="ORF">BYL167_LOCUS12257</name>
    <name evidence="4" type="ORF">CJN711_LOCUS18460</name>
    <name evidence="6" type="ORF">GIL414_LOCUS5275</name>
    <name evidence="3" type="ORF">KQP761_LOCUS2708</name>
    <name evidence="5" type="ORF">MBJ925_LOCUS32901</name>
</gene>
<dbReference type="OrthoDB" id="10260017at2759"/>
<dbReference type="AlphaFoldDB" id="A0A816YIA4"/>
<dbReference type="Proteomes" id="UP000663834">
    <property type="component" value="Unassembled WGS sequence"/>
</dbReference>
<sequence length="307" mass="36012">MANDNRLDEYLKRIESSHPTNGCTEEYLNRLQVAHLTHIPFETFDLIDIKLLNISMDHRFDRLVRQNRGGVCFQMNGLFADMLRKLNYNAKIISCSVYNEGKHFYIEPPSHAALFVRLDNGKTFLCDVGFSNDFLTPLFFELDSIQYATNGFFRLTKTDDQLYYKLERGYLNTDDSISLPTSSTPRTHIIDIDSGRIKWTISYRFPIDFLESSTEIDDFQNVVSNILYSPNVFLNHLTICRLHTYKPNVGAYSIIGKKYYEWIIENGKETRHKYYSISDNENELKTLLKEKFDLTIERKIELVDNRQ</sequence>
<dbReference type="EMBL" id="CAJNOW010000167">
    <property type="protein sequence ID" value="CAF1259358.1"/>
    <property type="molecule type" value="Genomic_DNA"/>
</dbReference>
<dbReference type="Proteomes" id="UP000681720">
    <property type="component" value="Unassembled WGS sequence"/>
</dbReference>
<evidence type="ECO:0000313" key="5">
    <source>
        <dbReference type="EMBL" id="CAF2159609.1"/>
    </source>
</evidence>
<name>A0A816YIA4_9BILA</name>
<evidence type="ECO:0000313" key="6">
    <source>
        <dbReference type="EMBL" id="CAF3875758.1"/>
    </source>
</evidence>
<dbReference type="InterPro" id="IPR001447">
    <property type="entry name" value="Arylamine_N-AcTrfase"/>
</dbReference>
<dbReference type="PANTHER" id="PTHR11786">
    <property type="entry name" value="N-HYDROXYARYLAMINE O-ACETYLTRANSFERASE"/>
    <property type="match status" value="1"/>
</dbReference>
<evidence type="ECO:0000313" key="7">
    <source>
        <dbReference type="EMBL" id="CAF3974346.1"/>
    </source>
</evidence>
<dbReference type="InterPro" id="IPR038765">
    <property type="entry name" value="Papain-like_cys_pep_sf"/>
</dbReference>
<dbReference type="PANTHER" id="PTHR11786:SF0">
    <property type="entry name" value="ARYLAMINE N-ACETYLTRANSFERASE 4-RELATED"/>
    <property type="match status" value="1"/>
</dbReference>
<evidence type="ECO:0000313" key="8">
    <source>
        <dbReference type="Proteomes" id="UP000663824"/>
    </source>
</evidence>
<comment type="caution">
    <text evidence="5">The sequence shown here is derived from an EMBL/GenBank/DDBJ whole genome shotgun (WGS) entry which is preliminary data.</text>
</comment>